<accession>A0A5C1QKH0</accession>
<dbReference type="InterPro" id="IPR036188">
    <property type="entry name" value="FAD/NAD-bd_sf"/>
</dbReference>
<dbReference type="GO" id="GO:0050660">
    <property type="term" value="F:flavin adenine dinucleotide binding"/>
    <property type="evidence" value="ECO:0007669"/>
    <property type="project" value="TreeGrafter"/>
</dbReference>
<dbReference type="GO" id="GO:0003955">
    <property type="term" value="F:NAD(P)H dehydrogenase (quinone) activity"/>
    <property type="evidence" value="ECO:0007669"/>
    <property type="project" value="TreeGrafter"/>
</dbReference>
<comment type="similarity">
    <text evidence="1">Belongs to the class-I pyridine nucleotide-disulfide oxidoreductase family.</text>
</comment>
<dbReference type="KEGG" id="ock:EXM22_08865"/>
<evidence type="ECO:0000256" key="3">
    <source>
        <dbReference type="ARBA" id="ARBA00022827"/>
    </source>
</evidence>
<keyword evidence="2" id="KW-0285">Flavoprotein</keyword>
<proteinExistence type="inferred from homology"/>
<sequence>MELYDIVVIGAGSGGITSAVTAVGFGKKVLLIDKNKPGGECTWSGCVPSKALIHEAAKIHNARSFIKDFAYDSKEAMDHVHNVRETIYSHENPEALSKLGIEYLQGEASFKDSHTIMVGEREIRGKKIIISTGSSPFVPPIEGLDSVPYLTNESIFELERLPENLIILGGGPIGIELAQAVSRLGSKVHVVEMMETLIFREEAEFSKAIAELLTEEGVSLHLGARATRVTTRGEKVVLAYEKEGRESLVEADTLLIAIGRKANTEGLGLVNAGIQYGKKGIQINAKLQTSQSHIYAIGDVVGPYQFSHMANVQGILATQNAILPLKRKIKYNNIAWVTFTSPEIARAGMTEAEARESRSDNIRVYEYDFNQLDRAMTGGETREKMKVILDRRGRVLGLSVMAHRAGEMIGEAQLLRSQNLNFSRMASVIHPYPTYSEVFTKIGKRVMVDNLLNHPLVKIFRKKNPNE</sequence>
<feature type="binding site" evidence="5">
    <location>
        <begin position="169"/>
        <end position="176"/>
    </location>
    <ligand>
        <name>NAD(+)</name>
        <dbReference type="ChEBI" id="CHEBI:57540"/>
    </ligand>
</feature>
<feature type="binding site" evidence="5">
    <location>
        <begin position="132"/>
        <end position="134"/>
    </location>
    <ligand>
        <name>FAD</name>
        <dbReference type="ChEBI" id="CHEBI:57692"/>
    </ligand>
</feature>
<evidence type="ECO:0000313" key="11">
    <source>
        <dbReference type="Proteomes" id="UP000324209"/>
    </source>
</evidence>
<gene>
    <name evidence="10" type="ORF">EXM22_08865</name>
</gene>
<evidence type="ECO:0000256" key="6">
    <source>
        <dbReference type="PIRSR" id="PIRSR000350-4"/>
    </source>
</evidence>
<evidence type="ECO:0000256" key="7">
    <source>
        <dbReference type="SAM" id="Phobius"/>
    </source>
</evidence>
<dbReference type="Gene3D" id="3.30.390.30">
    <property type="match status" value="1"/>
</dbReference>
<dbReference type="RefSeq" id="WP_149486171.1">
    <property type="nucleotide sequence ID" value="NZ_CP036150.1"/>
</dbReference>
<feature type="domain" description="FAD/NAD(P)-binding" evidence="9">
    <location>
        <begin position="4"/>
        <end position="313"/>
    </location>
</feature>
<dbReference type="OrthoDB" id="9807946at2"/>
<keyword evidence="7" id="KW-0472">Membrane</keyword>
<feature type="binding site" evidence="5">
    <location>
        <position position="192"/>
    </location>
    <ligand>
        <name>NAD(+)</name>
        <dbReference type="ChEBI" id="CHEBI:57540"/>
    </ligand>
</feature>
<dbReference type="EMBL" id="CP036150">
    <property type="protein sequence ID" value="QEN08091.1"/>
    <property type="molecule type" value="Genomic_DNA"/>
</dbReference>
<dbReference type="InterPro" id="IPR023753">
    <property type="entry name" value="FAD/NAD-binding_dom"/>
</dbReference>
<keyword evidence="5" id="KW-0520">NAD</keyword>
<dbReference type="FunFam" id="3.30.390.30:FF:000001">
    <property type="entry name" value="Dihydrolipoyl dehydrogenase"/>
    <property type="match status" value="1"/>
</dbReference>
<dbReference type="Gene3D" id="3.50.50.60">
    <property type="entry name" value="FAD/NAD(P)-binding domain"/>
    <property type="match status" value="2"/>
</dbReference>
<dbReference type="InterPro" id="IPR016156">
    <property type="entry name" value="FAD/NAD-linked_Rdtase_dimer_sf"/>
</dbReference>
<keyword evidence="7" id="KW-1133">Transmembrane helix</keyword>
<evidence type="ECO:0000259" key="9">
    <source>
        <dbReference type="Pfam" id="PF07992"/>
    </source>
</evidence>
<dbReference type="PANTHER" id="PTHR43014:SF2">
    <property type="entry name" value="MERCURIC REDUCTASE"/>
    <property type="match status" value="1"/>
</dbReference>
<protein>
    <submittedName>
        <fullName evidence="10">NAD(P)/FAD-dependent oxidoreductase</fullName>
    </submittedName>
</protein>
<evidence type="ECO:0000256" key="1">
    <source>
        <dbReference type="ARBA" id="ARBA00007532"/>
    </source>
</evidence>
<dbReference type="InterPro" id="IPR001100">
    <property type="entry name" value="Pyr_nuc-diS_OxRdtase"/>
</dbReference>
<keyword evidence="5" id="KW-0547">Nucleotide-binding</keyword>
<dbReference type="PANTHER" id="PTHR43014">
    <property type="entry name" value="MERCURIC REDUCTASE"/>
    <property type="match status" value="1"/>
</dbReference>
<name>A0A5C1QKH0_9SPIO</name>
<feature type="domain" description="Pyridine nucleotide-disulphide oxidoreductase dimerisation" evidence="8">
    <location>
        <begin position="334"/>
        <end position="440"/>
    </location>
</feature>
<comment type="cofactor">
    <cofactor evidence="5">
        <name>FAD</name>
        <dbReference type="ChEBI" id="CHEBI:57692"/>
    </cofactor>
    <text evidence="5">Binds 1 FAD per subunit.</text>
</comment>
<dbReference type="Proteomes" id="UP000324209">
    <property type="component" value="Chromosome"/>
</dbReference>
<dbReference type="PIRSF" id="PIRSF000350">
    <property type="entry name" value="Mercury_reductase_MerA"/>
    <property type="match status" value="1"/>
</dbReference>
<feature type="disulfide bond" description="Redox-active" evidence="6">
    <location>
        <begin position="41"/>
        <end position="46"/>
    </location>
</feature>
<organism evidence="10 11">
    <name type="scientific">Oceanispirochaeta crateris</name>
    <dbReference type="NCBI Taxonomy" id="2518645"/>
    <lineage>
        <taxon>Bacteria</taxon>
        <taxon>Pseudomonadati</taxon>
        <taxon>Spirochaetota</taxon>
        <taxon>Spirochaetia</taxon>
        <taxon>Spirochaetales</taxon>
        <taxon>Spirochaetaceae</taxon>
        <taxon>Oceanispirochaeta</taxon>
    </lineage>
</organism>
<feature type="binding site" evidence="5">
    <location>
        <position position="50"/>
    </location>
    <ligand>
        <name>FAD</name>
        <dbReference type="ChEBI" id="CHEBI:57692"/>
    </ligand>
</feature>
<feature type="binding site" evidence="5">
    <location>
        <position position="299"/>
    </location>
    <ligand>
        <name>FAD</name>
        <dbReference type="ChEBI" id="CHEBI:57692"/>
    </ligand>
</feature>
<dbReference type="InterPro" id="IPR004099">
    <property type="entry name" value="Pyr_nucl-diS_OxRdtase_dimer"/>
</dbReference>
<dbReference type="PRINTS" id="PR00368">
    <property type="entry name" value="FADPNR"/>
</dbReference>
<feature type="binding site" evidence="5">
    <location>
        <position position="259"/>
    </location>
    <ligand>
        <name>NAD(+)</name>
        <dbReference type="ChEBI" id="CHEBI:57540"/>
    </ligand>
</feature>
<keyword evidence="3 5" id="KW-0274">FAD</keyword>
<keyword evidence="7" id="KW-0812">Transmembrane</keyword>
<keyword evidence="4" id="KW-0560">Oxidoreductase</keyword>
<evidence type="ECO:0000256" key="2">
    <source>
        <dbReference type="ARBA" id="ARBA00022630"/>
    </source>
</evidence>
<evidence type="ECO:0000256" key="4">
    <source>
        <dbReference type="ARBA" id="ARBA00023002"/>
    </source>
</evidence>
<keyword evidence="11" id="KW-1185">Reference proteome</keyword>
<dbReference type="Pfam" id="PF02852">
    <property type="entry name" value="Pyr_redox_dim"/>
    <property type="match status" value="1"/>
</dbReference>
<dbReference type="Pfam" id="PF07992">
    <property type="entry name" value="Pyr_redox_2"/>
    <property type="match status" value="1"/>
</dbReference>
<evidence type="ECO:0000313" key="10">
    <source>
        <dbReference type="EMBL" id="QEN08091.1"/>
    </source>
</evidence>
<dbReference type="SUPFAM" id="SSF51905">
    <property type="entry name" value="FAD/NAD(P)-binding domain"/>
    <property type="match status" value="1"/>
</dbReference>
<dbReference type="PRINTS" id="PR00411">
    <property type="entry name" value="PNDRDTASEI"/>
</dbReference>
<dbReference type="SUPFAM" id="SSF55424">
    <property type="entry name" value="FAD/NAD-linked reductases, dimerisation (C-terminal) domain"/>
    <property type="match status" value="1"/>
</dbReference>
<feature type="transmembrane region" description="Helical" evidence="7">
    <location>
        <begin position="6"/>
        <end position="26"/>
    </location>
</feature>
<evidence type="ECO:0000256" key="5">
    <source>
        <dbReference type="PIRSR" id="PIRSR000350-3"/>
    </source>
</evidence>
<reference evidence="10 11" key="1">
    <citation type="submission" date="2019-02" db="EMBL/GenBank/DDBJ databases">
        <title>Complete Genome Sequence and Methylome Analysis of free living Spirochaetas.</title>
        <authorList>
            <person name="Fomenkov A."/>
            <person name="Dubinina G."/>
            <person name="Leshcheva N."/>
            <person name="Mikheeva N."/>
            <person name="Grabovich M."/>
            <person name="Vincze T."/>
            <person name="Roberts R.J."/>
        </authorList>
    </citation>
    <scope>NUCLEOTIDE SEQUENCE [LARGE SCALE GENOMIC DNA]</scope>
    <source>
        <strain evidence="10 11">K2</strain>
    </source>
</reference>
<evidence type="ECO:0000259" key="8">
    <source>
        <dbReference type="Pfam" id="PF02852"/>
    </source>
</evidence>
<dbReference type="AlphaFoldDB" id="A0A5C1QKH0"/>